<evidence type="ECO:0000259" key="9">
    <source>
        <dbReference type="Pfam" id="PF04810"/>
    </source>
</evidence>
<evidence type="ECO:0000256" key="4">
    <source>
        <dbReference type="ARBA" id="ARBA00022448"/>
    </source>
</evidence>
<dbReference type="Pfam" id="PF08033">
    <property type="entry name" value="Sec23_BS"/>
    <property type="match status" value="1"/>
</dbReference>
<proteinExistence type="inferred from homology"/>
<dbReference type="SUPFAM" id="SSF82919">
    <property type="entry name" value="Zn-finger domain of Sec23/24"/>
    <property type="match status" value="1"/>
</dbReference>
<organism evidence="13 14">
    <name type="scientific">Mya arenaria</name>
    <name type="common">Soft-shell clam</name>
    <dbReference type="NCBI Taxonomy" id="6604"/>
    <lineage>
        <taxon>Eukaryota</taxon>
        <taxon>Metazoa</taxon>
        <taxon>Spiralia</taxon>
        <taxon>Lophotrochozoa</taxon>
        <taxon>Mollusca</taxon>
        <taxon>Bivalvia</taxon>
        <taxon>Autobranchia</taxon>
        <taxon>Heteroconchia</taxon>
        <taxon>Euheterodonta</taxon>
        <taxon>Imparidentia</taxon>
        <taxon>Neoheterodontei</taxon>
        <taxon>Myida</taxon>
        <taxon>Myoidea</taxon>
        <taxon>Myidae</taxon>
        <taxon>Mya</taxon>
    </lineage>
</organism>
<comment type="similarity">
    <text evidence="3">Belongs to the SEC23/SEC24 family. SEC24 subfamily.</text>
</comment>
<feature type="compositionally biased region" description="Low complexity" evidence="7">
    <location>
        <begin position="370"/>
        <end position="380"/>
    </location>
</feature>
<dbReference type="InterPro" id="IPR036175">
    <property type="entry name" value="Sec23/24_helical_dom_sf"/>
</dbReference>
<feature type="compositionally biased region" description="Pro residues" evidence="7">
    <location>
        <begin position="381"/>
        <end position="405"/>
    </location>
</feature>
<feature type="compositionally biased region" description="Low complexity" evidence="7">
    <location>
        <begin position="171"/>
        <end position="216"/>
    </location>
</feature>
<evidence type="ECO:0000259" key="8">
    <source>
        <dbReference type="Pfam" id="PF00626"/>
    </source>
</evidence>
<evidence type="ECO:0000313" key="14">
    <source>
        <dbReference type="Proteomes" id="UP001164746"/>
    </source>
</evidence>
<dbReference type="SUPFAM" id="SSF81811">
    <property type="entry name" value="Helical domain of Sec23/24"/>
    <property type="match status" value="1"/>
</dbReference>
<dbReference type="SUPFAM" id="SSF53300">
    <property type="entry name" value="vWA-like"/>
    <property type="match status" value="1"/>
</dbReference>
<dbReference type="Pfam" id="PF04810">
    <property type="entry name" value="zf-Sec23_Sec24"/>
    <property type="match status" value="1"/>
</dbReference>
<feature type="compositionally biased region" description="Polar residues" evidence="7">
    <location>
        <begin position="354"/>
        <end position="363"/>
    </location>
</feature>
<dbReference type="InterPro" id="IPR050550">
    <property type="entry name" value="SEC23_SEC24_subfamily"/>
</dbReference>
<dbReference type="InterPro" id="IPR036465">
    <property type="entry name" value="vWFA_dom_sf"/>
</dbReference>
<dbReference type="InterPro" id="IPR029006">
    <property type="entry name" value="ADF-H/Gelsolin-like_dom_sf"/>
</dbReference>
<dbReference type="InterPro" id="IPR036174">
    <property type="entry name" value="Znf_Sec23_Sec24_sf"/>
</dbReference>
<dbReference type="Gene3D" id="2.30.30.380">
    <property type="entry name" value="Zn-finger domain of Sec23/24"/>
    <property type="match status" value="1"/>
</dbReference>
<dbReference type="Pfam" id="PF04815">
    <property type="entry name" value="Sec23_helical"/>
    <property type="match status" value="1"/>
</dbReference>
<evidence type="ECO:0000259" key="12">
    <source>
        <dbReference type="Pfam" id="PF08033"/>
    </source>
</evidence>
<evidence type="ECO:0000259" key="11">
    <source>
        <dbReference type="Pfam" id="PF04815"/>
    </source>
</evidence>
<dbReference type="Pfam" id="PF04811">
    <property type="entry name" value="Sec23_trunk"/>
    <property type="match status" value="1"/>
</dbReference>
<dbReference type="Gene3D" id="3.40.50.410">
    <property type="entry name" value="von Willebrand factor, type A domain"/>
    <property type="match status" value="1"/>
</dbReference>
<evidence type="ECO:0000256" key="3">
    <source>
        <dbReference type="ARBA" id="ARBA00008334"/>
    </source>
</evidence>
<dbReference type="Proteomes" id="UP001164746">
    <property type="component" value="Chromosome 2"/>
</dbReference>
<dbReference type="Pfam" id="PF00626">
    <property type="entry name" value="Gelsolin"/>
    <property type="match status" value="1"/>
</dbReference>
<evidence type="ECO:0000256" key="1">
    <source>
        <dbReference type="ARBA" id="ARBA00004299"/>
    </source>
</evidence>
<dbReference type="PANTHER" id="PTHR13803:SF4">
    <property type="entry name" value="SECRETORY 24CD, ISOFORM C"/>
    <property type="match status" value="1"/>
</dbReference>
<keyword evidence="14" id="KW-1185">Reference proteome</keyword>
<dbReference type="InterPro" id="IPR041742">
    <property type="entry name" value="Sec24-like_trunk_dom"/>
</dbReference>
<feature type="compositionally biased region" description="Pro residues" evidence="7">
    <location>
        <begin position="85"/>
        <end position="98"/>
    </location>
</feature>
<evidence type="ECO:0000259" key="10">
    <source>
        <dbReference type="Pfam" id="PF04811"/>
    </source>
</evidence>
<dbReference type="PANTHER" id="PTHR13803">
    <property type="entry name" value="SEC24-RELATED PROTEIN"/>
    <property type="match status" value="1"/>
</dbReference>
<gene>
    <name evidence="13" type="ORF">MAR_029348</name>
</gene>
<feature type="compositionally biased region" description="Low complexity" evidence="7">
    <location>
        <begin position="123"/>
        <end position="133"/>
    </location>
</feature>
<dbReference type="SUPFAM" id="SSF82754">
    <property type="entry name" value="C-terminal, gelsolin-like domain of Sec23/24"/>
    <property type="match status" value="1"/>
</dbReference>
<feature type="compositionally biased region" description="Low complexity" evidence="7">
    <location>
        <begin position="1"/>
        <end position="15"/>
    </location>
</feature>
<keyword evidence="5" id="KW-0653">Protein transport</keyword>
<dbReference type="SUPFAM" id="SSF81995">
    <property type="entry name" value="beta-sandwich domain of Sec23/24"/>
    <property type="match status" value="1"/>
</dbReference>
<feature type="domain" description="Sec23/Sec24 beta-sandwich" evidence="12">
    <location>
        <begin position="872"/>
        <end position="955"/>
    </location>
</feature>
<evidence type="ECO:0000313" key="13">
    <source>
        <dbReference type="EMBL" id="WAQ96658.1"/>
    </source>
</evidence>
<dbReference type="InterPro" id="IPR036180">
    <property type="entry name" value="Gelsolin-like_dom_sf"/>
</dbReference>
<reference evidence="13" key="1">
    <citation type="submission" date="2022-11" db="EMBL/GenBank/DDBJ databases">
        <title>Centuries of genome instability and evolution in soft-shell clam transmissible cancer (bioRxiv).</title>
        <authorList>
            <person name="Hart S.F.M."/>
            <person name="Yonemitsu M.A."/>
            <person name="Giersch R.M."/>
            <person name="Beal B.F."/>
            <person name="Arriagada G."/>
            <person name="Davis B.W."/>
            <person name="Ostrander E.A."/>
            <person name="Goff S.P."/>
            <person name="Metzger M.J."/>
        </authorList>
    </citation>
    <scope>NUCLEOTIDE SEQUENCE</scope>
    <source>
        <strain evidence="13">MELC-2E11</strain>
        <tissue evidence="13">Siphon/mantle</tissue>
    </source>
</reference>
<dbReference type="Gene3D" id="2.60.40.1670">
    <property type="entry name" value="beta-sandwich domain of Sec23/24"/>
    <property type="match status" value="1"/>
</dbReference>
<name>A0ABY7DKP3_MYAAR</name>
<dbReference type="InterPro" id="IPR006896">
    <property type="entry name" value="Sec23/24_trunk_dom"/>
</dbReference>
<feature type="domain" description="Zinc finger Sec23/Sec24-type" evidence="9">
    <location>
        <begin position="545"/>
        <end position="583"/>
    </location>
</feature>
<evidence type="ECO:0000256" key="5">
    <source>
        <dbReference type="ARBA" id="ARBA00022927"/>
    </source>
</evidence>
<evidence type="ECO:0000256" key="6">
    <source>
        <dbReference type="ARBA" id="ARBA00023329"/>
    </source>
</evidence>
<dbReference type="EMBL" id="CP111013">
    <property type="protein sequence ID" value="WAQ96658.1"/>
    <property type="molecule type" value="Genomic_DNA"/>
</dbReference>
<feature type="domain" description="Sec23/Sec24 trunk" evidence="10">
    <location>
        <begin position="622"/>
        <end position="867"/>
    </location>
</feature>
<dbReference type="InterPro" id="IPR012990">
    <property type="entry name" value="Beta-sandwich_Sec23_24"/>
</dbReference>
<feature type="domain" description="Gelsolin-like" evidence="8">
    <location>
        <begin position="1086"/>
        <end position="1155"/>
    </location>
</feature>
<evidence type="ECO:0000256" key="2">
    <source>
        <dbReference type="ARBA" id="ARBA00004397"/>
    </source>
</evidence>
<dbReference type="Gene3D" id="1.20.120.730">
    <property type="entry name" value="Sec23/Sec24 helical domain"/>
    <property type="match status" value="1"/>
</dbReference>
<dbReference type="Gene3D" id="3.40.20.10">
    <property type="entry name" value="Severin"/>
    <property type="match status" value="1"/>
</dbReference>
<feature type="region of interest" description="Disordered" evidence="7">
    <location>
        <begin position="1"/>
        <end position="480"/>
    </location>
</feature>
<protein>
    <submittedName>
        <fullName evidence="13">SC24C-like protein</fullName>
    </submittedName>
</protein>
<dbReference type="InterPro" id="IPR006900">
    <property type="entry name" value="Sec23/24_helical_dom"/>
</dbReference>
<keyword evidence="6" id="KW-0968">Cytoplasmic vesicle</keyword>
<dbReference type="InterPro" id="IPR007123">
    <property type="entry name" value="Gelsolin-like_dom"/>
</dbReference>
<feature type="compositionally biased region" description="Polar residues" evidence="7">
    <location>
        <begin position="143"/>
        <end position="154"/>
    </location>
</feature>
<comment type="subcellular location">
    <subcellularLocation>
        <location evidence="1">Cytoplasmic vesicle</location>
        <location evidence="1">COPII-coated vesicle membrane</location>
        <topology evidence="1">Peripheral membrane protein</topology>
        <orientation evidence="1">Cytoplasmic side</orientation>
    </subcellularLocation>
    <subcellularLocation>
        <location evidence="2">Endoplasmic reticulum membrane</location>
        <topology evidence="2">Peripheral membrane protein</topology>
        <orientation evidence="2">Cytoplasmic side</orientation>
    </subcellularLocation>
</comment>
<dbReference type="CDD" id="cd01479">
    <property type="entry name" value="Sec24-like"/>
    <property type="match status" value="1"/>
</dbReference>
<feature type="compositionally biased region" description="Polar residues" evidence="7">
    <location>
        <begin position="252"/>
        <end position="277"/>
    </location>
</feature>
<sequence length="1218" mass="130556">MSAPQFPGQYGQGPPASYGNPPVSQPPGMYNGQPVQGGQYGEPMKQPVQNGPQMGHPGTMGGPQGDGGQFGAPRPGGPGMYMPRGPAPPGQPGRPMGPGPNTSQGGPPRSSIPAGYGPPPAGKGPAPGMAPSGNMLPGGPSSGLHQQPPSSSMAGPQRMSGPPSSMAGQRMSGPPSSMAGPPSSMTGTPGSMTGPPSSMAGPPGSMAGPPSSMAGPSGMGGPHGANAGYGQPPVSYGQSQPGQHQAPGRGPTPTSTAGFGSQPSSTGYGQPPSSSTGYGVPPATSGYGQPPISSFSQPQGHPGFPPSGSVSSQPGMVGGMRPPGGLPQMPGAPPTSYSGSPHQGPPGSMGMDRNTPTSFTSQPPHGMMHQGGQQRFSGPQPGQPGQPGFPPPPGGQQYQPPPPHAPGGQFPGAPPQGQYGQGYPGAPGPSSGMQPAMQQPPQKRLDPDQMPSPIQVIEDDRRSRSGVFSTGGKGPVPPLVTTPFITQDQGNCNPAFMRSTMYNVPCTSDMLKNSHIPFSLTISPFARLQPEENPPPVVNLGELGPVRCKRCKAYMSPVMMFIDGGRRFQCVFCGAATDVPNEYFAHLDHTGRRVDSYDRPELCLGSYEFVATKDYCKNGVVPKEPAFIFMIDVSYNSVKSGLVNLICERLKKDILVNLPKDIGADESEIRVGFVTYSKEIHFYNVKGTLAQPQMLVVSDLEDMFVPLLDGFLVKLSESEAVIDSLLAQIPLMFAESRETEVVLGPVIQAGLDALKSADRTGKLYIFHTSLPIGEAPGKLKNRDDRKLLGTDKEKTLLTQQSKFYSQLGQECVAAGCSVDMFFFPNSYCDVATISDVCRLTSGSLYKYSYFQGDLDGDRFIEDLKNNVQSQRAFDAIVRVRTSTGIRPVDFLGNFYMSNTTDVEMCAIDSNQALAVEIKHDDKLNEQEGAYIQVAVLFTSVSGQRRLRIHNLSLNCCTQLADLFRNCELDTLVNYMSKIAIRNILNKSPRETREQIMTEVANILACYRKNCASPSSAGQLILPECMKLLPLYGNCVIKNDGIQGGQEISTDDRSYLMHLINSMDVKSSCAFFYPRLLPLHDLDPNGTDMPAAVRCSSERLQDDGAYLLENGVSMFIWLGHNVDPDWIQKVFGVQSAAQIDIDKCRLLELENEISHRVRQVVNVVRSQRNRYMKLTIVRQRDELERWFNHFLVEDKSLNGSASYVDFLCHIHKEIRNLLN</sequence>
<dbReference type="InterPro" id="IPR006895">
    <property type="entry name" value="Znf_Sec23_Sec24"/>
</dbReference>
<feature type="domain" description="Sec23/Sec24 helical" evidence="11">
    <location>
        <begin position="968"/>
        <end position="1068"/>
    </location>
</feature>
<accession>A0ABY7DKP3</accession>
<feature type="compositionally biased region" description="Gly residues" evidence="7">
    <location>
        <begin position="58"/>
        <end position="70"/>
    </location>
</feature>
<evidence type="ECO:0000256" key="7">
    <source>
        <dbReference type="SAM" id="MobiDB-lite"/>
    </source>
</evidence>
<keyword evidence="4" id="KW-0813">Transport</keyword>